<dbReference type="Pfam" id="PF00072">
    <property type="entry name" value="Response_reg"/>
    <property type="match status" value="1"/>
</dbReference>
<dbReference type="SMART" id="SM00448">
    <property type="entry name" value="REC"/>
    <property type="match status" value="1"/>
</dbReference>
<dbReference type="Proteomes" id="UP001139353">
    <property type="component" value="Unassembled WGS sequence"/>
</dbReference>
<feature type="domain" description="Response regulatory" evidence="3">
    <location>
        <begin position="181"/>
        <end position="296"/>
    </location>
</feature>
<evidence type="ECO:0000256" key="2">
    <source>
        <dbReference type="PROSITE-ProRule" id="PRU00169"/>
    </source>
</evidence>
<keyword evidence="5" id="KW-1185">Reference proteome</keyword>
<evidence type="ECO:0000313" key="4">
    <source>
        <dbReference type="EMBL" id="MCK9685125.1"/>
    </source>
</evidence>
<protein>
    <submittedName>
        <fullName evidence="4">Response regulator</fullName>
    </submittedName>
</protein>
<comment type="caution">
    <text evidence="4">The sequence shown here is derived from an EMBL/GenBank/DDBJ whole genome shotgun (WGS) entry which is preliminary data.</text>
</comment>
<dbReference type="InterPro" id="IPR050595">
    <property type="entry name" value="Bact_response_regulator"/>
</dbReference>
<accession>A0A9X1YGR2</accession>
<dbReference type="PROSITE" id="PS50110">
    <property type="entry name" value="RESPONSE_REGULATORY"/>
    <property type="match status" value="1"/>
</dbReference>
<proteinExistence type="predicted"/>
<dbReference type="SUPFAM" id="SSF52172">
    <property type="entry name" value="CheY-like"/>
    <property type="match status" value="1"/>
</dbReference>
<gene>
    <name evidence="4" type="ORF">LPC04_05305</name>
</gene>
<dbReference type="AlphaFoldDB" id="A0A9X1YGR2"/>
<feature type="modified residue" description="4-aspartylphosphate" evidence="2">
    <location>
        <position position="230"/>
    </location>
</feature>
<keyword evidence="1 2" id="KW-0597">Phosphoprotein</keyword>
<organism evidence="4 5">
    <name type="scientific">Scleromatobacter humisilvae</name>
    <dbReference type="NCBI Taxonomy" id="2897159"/>
    <lineage>
        <taxon>Bacteria</taxon>
        <taxon>Pseudomonadati</taxon>
        <taxon>Pseudomonadota</taxon>
        <taxon>Betaproteobacteria</taxon>
        <taxon>Burkholderiales</taxon>
        <taxon>Sphaerotilaceae</taxon>
        <taxon>Scleromatobacter</taxon>
    </lineage>
</organism>
<evidence type="ECO:0000313" key="5">
    <source>
        <dbReference type="Proteomes" id="UP001139353"/>
    </source>
</evidence>
<dbReference type="CDD" id="cd00156">
    <property type="entry name" value="REC"/>
    <property type="match status" value="1"/>
</dbReference>
<dbReference type="InterPro" id="IPR011006">
    <property type="entry name" value="CheY-like_superfamily"/>
</dbReference>
<dbReference type="RefSeq" id="WP_275681136.1">
    <property type="nucleotide sequence ID" value="NZ_JAJLJH010000001.1"/>
</dbReference>
<dbReference type="Gene3D" id="3.40.50.2300">
    <property type="match status" value="1"/>
</dbReference>
<evidence type="ECO:0000259" key="3">
    <source>
        <dbReference type="PROSITE" id="PS50110"/>
    </source>
</evidence>
<dbReference type="PANTHER" id="PTHR44591:SF3">
    <property type="entry name" value="RESPONSE REGULATORY DOMAIN-CONTAINING PROTEIN"/>
    <property type="match status" value="1"/>
</dbReference>
<sequence>MTTLFLALIVAFAAGFAAWRVVVRRRSADTQAARETATRTALAAARQGVAEGRAPVAAPPANANAAADVEAARATARAKAERVIAAEAARRKAAIQKAQNVARVEAERRAAEAAKAAAELASTLPANRLPRVERTTPILPRPAAAAPAPALVEKTTPLVRPAAVAPRKPVPTVLKTVEQTLVMLVDDSKMVRVKSSRLLASHGFQVVTAVDGIDALKQLENCCPDLVITDVDMPGMDGFGLVSALRGNARTQQIPLVMITSAEDRHRDEAMRLGVGLVMGKPYDEAALIAHIRGFKFFARADEPEALACA</sequence>
<reference evidence="4" key="1">
    <citation type="submission" date="2021-11" db="EMBL/GenBank/DDBJ databases">
        <title>BS-T2-15 a new species belonging to the Comamonadaceae family isolated from the soil of a French oak forest.</title>
        <authorList>
            <person name="Mieszkin S."/>
            <person name="Alain K."/>
        </authorList>
    </citation>
    <scope>NUCLEOTIDE SEQUENCE</scope>
    <source>
        <strain evidence="4">BS-T2-15</strain>
    </source>
</reference>
<name>A0A9X1YGR2_9BURK</name>
<dbReference type="InterPro" id="IPR001789">
    <property type="entry name" value="Sig_transdc_resp-reg_receiver"/>
</dbReference>
<evidence type="ECO:0000256" key="1">
    <source>
        <dbReference type="ARBA" id="ARBA00022553"/>
    </source>
</evidence>
<dbReference type="EMBL" id="JAJLJH010000001">
    <property type="protein sequence ID" value="MCK9685125.1"/>
    <property type="molecule type" value="Genomic_DNA"/>
</dbReference>
<dbReference type="PANTHER" id="PTHR44591">
    <property type="entry name" value="STRESS RESPONSE REGULATOR PROTEIN 1"/>
    <property type="match status" value="1"/>
</dbReference>
<dbReference type="GO" id="GO:0000160">
    <property type="term" value="P:phosphorelay signal transduction system"/>
    <property type="evidence" value="ECO:0007669"/>
    <property type="project" value="InterPro"/>
</dbReference>